<sequence length="118" mass="12808">MEIVITDGTVKQAKDIETTEALHVRAIANHLPRPELIAAATIVHNLDENSTGIRFETNAGPVLLMLPVAAGFDFHLIHESETGPVILQTIKASGNGRILPPRVIAFRLSEALRTRGLK</sequence>
<accession>A0ACD5AQY7</accession>
<proteinExistence type="predicted"/>
<evidence type="ECO:0000313" key="2">
    <source>
        <dbReference type="Proteomes" id="UP001432251"/>
    </source>
</evidence>
<geneLocation type="plasmid" evidence="1 2">
    <name>p1</name>
</geneLocation>
<keyword evidence="1" id="KW-0614">Plasmid</keyword>
<protein>
    <submittedName>
        <fullName evidence="1">Uncharacterized protein</fullName>
    </submittedName>
</protein>
<dbReference type="EMBL" id="CP146023">
    <property type="protein sequence ID" value="WWQ69626.1"/>
    <property type="molecule type" value="Genomic_DNA"/>
</dbReference>
<keyword evidence="2" id="KW-1185">Reference proteome</keyword>
<name>A0ACD5AQY7_9ACTN</name>
<reference evidence="1" key="1">
    <citation type="journal article" date="2025" name="Int. J. Syst. Evol. Microbiol.">
        <title>Streptomyces citrinus sp. nov., with yellow diffusible pigment.</title>
        <authorList>
            <person name="He Y."/>
            <person name="Yang E."/>
            <person name="Xu J."/>
            <person name="Sun Y."/>
            <person name="Sun L."/>
        </authorList>
    </citation>
    <scope>NUCLEOTIDE SEQUENCE</scope>
    <source>
        <strain evidence="1">Q6</strain>
    </source>
</reference>
<gene>
    <name evidence="1" type="ORF">V2W30_41430</name>
</gene>
<evidence type="ECO:0000313" key="1">
    <source>
        <dbReference type="EMBL" id="WWQ69626.1"/>
    </source>
</evidence>
<organism evidence="1 2">
    <name type="scientific">Streptomyces citrinus</name>
    <dbReference type="NCBI Taxonomy" id="3118173"/>
    <lineage>
        <taxon>Bacteria</taxon>
        <taxon>Bacillati</taxon>
        <taxon>Actinomycetota</taxon>
        <taxon>Actinomycetes</taxon>
        <taxon>Kitasatosporales</taxon>
        <taxon>Streptomycetaceae</taxon>
        <taxon>Streptomyces</taxon>
    </lineage>
</organism>
<dbReference type="Proteomes" id="UP001432251">
    <property type="component" value="Plasmid p1"/>
</dbReference>